<reference evidence="2 4" key="1">
    <citation type="journal article" date="2012" name="Nature">
        <title>Algal genomes reveal evolutionary mosaicism and the fate of nucleomorphs.</title>
        <authorList>
            <consortium name="DOE Joint Genome Institute"/>
            <person name="Curtis B.A."/>
            <person name="Tanifuji G."/>
            <person name="Burki F."/>
            <person name="Gruber A."/>
            <person name="Irimia M."/>
            <person name="Maruyama S."/>
            <person name="Arias M.C."/>
            <person name="Ball S.G."/>
            <person name="Gile G.H."/>
            <person name="Hirakawa Y."/>
            <person name="Hopkins J.F."/>
            <person name="Kuo A."/>
            <person name="Rensing S.A."/>
            <person name="Schmutz J."/>
            <person name="Symeonidi A."/>
            <person name="Elias M."/>
            <person name="Eveleigh R.J."/>
            <person name="Herman E.K."/>
            <person name="Klute M.J."/>
            <person name="Nakayama T."/>
            <person name="Obornik M."/>
            <person name="Reyes-Prieto A."/>
            <person name="Armbrust E.V."/>
            <person name="Aves S.J."/>
            <person name="Beiko R.G."/>
            <person name="Coutinho P."/>
            <person name="Dacks J.B."/>
            <person name="Durnford D.G."/>
            <person name="Fast N.M."/>
            <person name="Green B.R."/>
            <person name="Grisdale C.J."/>
            <person name="Hempel F."/>
            <person name="Henrissat B."/>
            <person name="Hoppner M.P."/>
            <person name="Ishida K."/>
            <person name="Kim E."/>
            <person name="Koreny L."/>
            <person name="Kroth P.G."/>
            <person name="Liu Y."/>
            <person name="Malik S.B."/>
            <person name="Maier U.G."/>
            <person name="McRose D."/>
            <person name="Mock T."/>
            <person name="Neilson J.A."/>
            <person name="Onodera N.T."/>
            <person name="Poole A.M."/>
            <person name="Pritham E.J."/>
            <person name="Richards T.A."/>
            <person name="Rocap G."/>
            <person name="Roy S.W."/>
            <person name="Sarai C."/>
            <person name="Schaack S."/>
            <person name="Shirato S."/>
            <person name="Slamovits C.H."/>
            <person name="Spencer D.F."/>
            <person name="Suzuki S."/>
            <person name="Worden A.Z."/>
            <person name="Zauner S."/>
            <person name="Barry K."/>
            <person name="Bell C."/>
            <person name="Bharti A.K."/>
            <person name="Crow J.A."/>
            <person name="Grimwood J."/>
            <person name="Kramer R."/>
            <person name="Lindquist E."/>
            <person name="Lucas S."/>
            <person name="Salamov A."/>
            <person name="McFadden G.I."/>
            <person name="Lane C.E."/>
            <person name="Keeling P.J."/>
            <person name="Gray M.W."/>
            <person name="Grigoriev I.V."/>
            <person name="Archibald J.M."/>
        </authorList>
    </citation>
    <scope>NUCLEOTIDE SEQUENCE</scope>
    <source>
        <strain evidence="2 4">CCMP2712</strain>
    </source>
</reference>
<name>L1J2X9_GUITC</name>
<reference evidence="3" key="3">
    <citation type="submission" date="2015-06" db="UniProtKB">
        <authorList>
            <consortium name="EnsemblProtists"/>
        </authorList>
    </citation>
    <scope>IDENTIFICATION</scope>
</reference>
<dbReference type="EMBL" id="JH993014">
    <property type="protein sequence ID" value="EKX42856.1"/>
    <property type="molecule type" value="Genomic_DNA"/>
</dbReference>
<accession>L1J2X9</accession>
<dbReference type="OMA" id="ESKQDVM"/>
<reference evidence="4" key="2">
    <citation type="submission" date="2012-11" db="EMBL/GenBank/DDBJ databases">
        <authorList>
            <person name="Kuo A."/>
            <person name="Curtis B.A."/>
            <person name="Tanifuji G."/>
            <person name="Burki F."/>
            <person name="Gruber A."/>
            <person name="Irimia M."/>
            <person name="Maruyama S."/>
            <person name="Arias M.C."/>
            <person name="Ball S.G."/>
            <person name="Gile G.H."/>
            <person name="Hirakawa Y."/>
            <person name="Hopkins J.F."/>
            <person name="Rensing S.A."/>
            <person name="Schmutz J."/>
            <person name="Symeonidi A."/>
            <person name="Elias M."/>
            <person name="Eveleigh R.J."/>
            <person name="Herman E.K."/>
            <person name="Klute M.J."/>
            <person name="Nakayama T."/>
            <person name="Obornik M."/>
            <person name="Reyes-Prieto A."/>
            <person name="Armbrust E.V."/>
            <person name="Aves S.J."/>
            <person name="Beiko R.G."/>
            <person name="Coutinho P."/>
            <person name="Dacks J.B."/>
            <person name="Durnford D.G."/>
            <person name="Fast N.M."/>
            <person name="Green B.R."/>
            <person name="Grisdale C."/>
            <person name="Hempe F."/>
            <person name="Henrissat B."/>
            <person name="Hoppner M.P."/>
            <person name="Ishida K.-I."/>
            <person name="Kim E."/>
            <person name="Koreny L."/>
            <person name="Kroth P.G."/>
            <person name="Liu Y."/>
            <person name="Malik S.-B."/>
            <person name="Maier U.G."/>
            <person name="McRose D."/>
            <person name="Mock T."/>
            <person name="Neilson J.A."/>
            <person name="Onodera N.T."/>
            <person name="Poole A.M."/>
            <person name="Pritham E.J."/>
            <person name="Richards T.A."/>
            <person name="Rocap G."/>
            <person name="Roy S.W."/>
            <person name="Sarai C."/>
            <person name="Schaack S."/>
            <person name="Shirato S."/>
            <person name="Slamovits C.H."/>
            <person name="Spencer D.F."/>
            <person name="Suzuki S."/>
            <person name="Worden A.Z."/>
            <person name="Zauner S."/>
            <person name="Barry K."/>
            <person name="Bell C."/>
            <person name="Bharti A.K."/>
            <person name="Crow J.A."/>
            <person name="Grimwood J."/>
            <person name="Kramer R."/>
            <person name="Lindquist E."/>
            <person name="Lucas S."/>
            <person name="Salamov A."/>
            <person name="McFadden G.I."/>
            <person name="Lane C.E."/>
            <person name="Keeling P.J."/>
            <person name="Gray M.W."/>
            <person name="Grigoriev I.V."/>
            <person name="Archibald J.M."/>
        </authorList>
    </citation>
    <scope>NUCLEOTIDE SEQUENCE</scope>
    <source>
        <strain evidence="4">CCMP2712</strain>
    </source>
</reference>
<evidence type="ECO:0008006" key="5">
    <source>
        <dbReference type="Google" id="ProtNLM"/>
    </source>
</evidence>
<dbReference type="PaxDb" id="55529-EKX42856"/>
<dbReference type="Proteomes" id="UP000011087">
    <property type="component" value="Unassembled WGS sequence"/>
</dbReference>
<proteinExistence type="predicted"/>
<evidence type="ECO:0000256" key="1">
    <source>
        <dbReference type="SAM" id="MobiDB-lite"/>
    </source>
</evidence>
<keyword evidence="4" id="KW-1185">Reference proteome</keyword>
<protein>
    <recommendedName>
        <fullName evidence="5">Myosin tail domain-containing protein</fullName>
    </recommendedName>
</protein>
<dbReference type="AlphaFoldDB" id="L1J2X9"/>
<dbReference type="HOGENOM" id="CLU_1051494_0_0_1"/>
<dbReference type="KEGG" id="gtt:GUITHDRAFT_153460"/>
<dbReference type="EnsemblProtists" id="EKX42856">
    <property type="protein sequence ID" value="EKX42856"/>
    <property type="gene ID" value="GUITHDRAFT_153460"/>
</dbReference>
<feature type="region of interest" description="Disordered" evidence="1">
    <location>
        <begin position="235"/>
        <end position="265"/>
    </location>
</feature>
<sequence length="265" mass="29729">MKSLEEKSGELAAAEERANKAENQLSLLRSRIASLEEDLKKEQQRRRDEIDELHRSKELAVEELEARQRELTDAVEEWKGVAERGDYGTVKQLREDLDQLRETAEEEVANLTIRLQDLESARRKEVGKLQASLTAKQNEMSATTTKLKQQVDSLEQRAKEKENANRQLQRQVATYESALTEANSEIEALRDKVSKLQKEVGEAEVDMLKKDRELRSLHGDAAAAQKEVLEELAKEVGGTPPIEAGISTGNTKKSKGGGWLGLKGK</sequence>
<dbReference type="GeneID" id="17299423"/>
<dbReference type="Gene3D" id="1.20.5.340">
    <property type="match status" value="1"/>
</dbReference>
<dbReference type="RefSeq" id="XP_005829836.1">
    <property type="nucleotide sequence ID" value="XM_005829779.1"/>
</dbReference>
<organism evidence="2">
    <name type="scientific">Guillardia theta (strain CCMP2712)</name>
    <name type="common">Cryptophyte</name>
    <dbReference type="NCBI Taxonomy" id="905079"/>
    <lineage>
        <taxon>Eukaryota</taxon>
        <taxon>Cryptophyceae</taxon>
        <taxon>Pyrenomonadales</taxon>
        <taxon>Geminigeraceae</taxon>
        <taxon>Guillardia</taxon>
    </lineage>
</organism>
<evidence type="ECO:0000313" key="4">
    <source>
        <dbReference type="Proteomes" id="UP000011087"/>
    </source>
</evidence>
<gene>
    <name evidence="2" type="ORF">GUITHDRAFT_153460</name>
</gene>
<feature type="region of interest" description="Disordered" evidence="1">
    <location>
        <begin position="1"/>
        <end position="20"/>
    </location>
</feature>
<evidence type="ECO:0000313" key="3">
    <source>
        <dbReference type="EnsemblProtists" id="EKX42856"/>
    </source>
</evidence>
<feature type="compositionally biased region" description="Gly residues" evidence="1">
    <location>
        <begin position="256"/>
        <end position="265"/>
    </location>
</feature>
<evidence type="ECO:0000313" key="2">
    <source>
        <dbReference type="EMBL" id="EKX42856.1"/>
    </source>
</evidence>